<dbReference type="InterPro" id="IPR011527">
    <property type="entry name" value="ABC1_TM_dom"/>
</dbReference>
<dbReference type="RefSeq" id="XP_024728201.1">
    <property type="nucleotide sequence ID" value="XM_024884019.1"/>
</dbReference>
<dbReference type="CDD" id="cd18577">
    <property type="entry name" value="ABC_6TM_Pgp_ABCB1_D1_like"/>
    <property type="match status" value="1"/>
</dbReference>
<evidence type="ECO:0000313" key="11">
    <source>
        <dbReference type="EMBL" id="PMD51297.1"/>
    </source>
</evidence>
<feature type="domain" description="ABC transmembrane type-1" evidence="10">
    <location>
        <begin position="769"/>
        <end position="1027"/>
    </location>
</feature>
<dbReference type="OrthoDB" id="6500128at2759"/>
<evidence type="ECO:0000259" key="10">
    <source>
        <dbReference type="PROSITE" id="PS50929"/>
    </source>
</evidence>
<keyword evidence="2 8" id="KW-0812">Transmembrane</keyword>
<evidence type="ECO:0000256" key="5">
    <source>
        <dbReference type="ARBA" id="ARBA00022989"/>
    </source>
</evidence>
<dbReference type="Gene3D" id="1.20.1560.10">
    <property type="entry name" value="ABC transporter type 1, transmembrane domain"/>
    <property type="match status" value="2"/>
</dbReference>
<evidence type="ECO:0000256" key="2">
    <source>
        <dbReference type="ARBA" id="ARBA00022692"/>
    </source>
</evidence>
<dbReference type="SUPFAM" id="SSF90123">
    <property type="entry name" value="ABC transporter transmembrane region"/>
    <property type="match status" value="2"/>
</dbReference>
<dbReference type="Proteomes" id="UP000235371">
    <property type="component" value="Unassembled WGS sequence"/>
</dbReference>
<dbReference type="PROSITE" id="PS50929">
    <property type="entry name" value="ABC_TM1F"/>
    <property type="match status" value="2"/>
</dbReference>
<dbReference type="GO" id="GO:0016887">
    <property type="term" value="F:ATP hydrolysis activity"/>
    <property type="evidence" value="ECO:0007669"/>
    <property type="project" value="InterPro"/>
</dbReference>
<feature type="transmembrane region" description="Helical" evidence="8">
    <location>
        <begin position="222"/>
        <end position="242"/>
    </location>
</feature>
<keyword evidence="5 8" id="KW-1133">Transmembrane helix</keyword>
<dbReference type="Pfam" id="PF00005">
    <property type="entry name" value="ABC_tran"/>
    <property type="match status" value="2"/>
</dbReference>
<feature type="region of interest" description="Disordered" evidence="7">
    <location>
        <begin position="715"/>
        <end position="737"/>
    </location>
</feature>
<comment type="subcellular location">
    <subcellularLocation>
        <location evidence="1">Membrane</location>
        <topology evidence="1">Multi-pass membrane protein</topology>
    </subcellularLocation>
</comment>
<evidence type="ECO:0000256" key="7">
    <source>
        <dbReference type="SAM" id="MobiDB-lite"/>
    </source>
</evidence>
<keyword evidence="11" id="KW-0378">Hydrolase</keyword>
<feature type="transmembrane region" description="Helical" evidence="8">
    <location>
        <begin position="989"/>
        <end position="1013"/>
    </location>
</feature>
<accession>A0A2J6SKL7</accession>
<feature type="transmembrane region" description="Helical" evidence="8">
    <location>
        <begin position="882"/>
        <end position="905"/>
    </location>
</feature>
<feature type="transmembrane region" description="Helical" evidence="8">
    <location>
        <begin position="809"/>
        <end position="831"/>
    </location>
</feature>
<name>A0A2J6SKL7_9HELO</name>
<evidence type="ECO:0000256" key="6">
    <source>
        <dbReference type="ARBA" id="ARBA00023136"/>
    </source>
</evidence>
<dbReference type="InterPro" id="IPR039421">
    <property type="entry name" value="Type_1_exporter"/>
</dbReference>
<feature type="domain" description="ABC transporter" evidence="9">
    <location>
        <begin position="315"/>
        <end position="552"/>
    </location>
</feature>
<organism evidence="11 12">
    <name type="scientific">Hyaloscypha bicolor E</name>
    <dbReference type="NCBI Taxonomy" id="1095630"/>
    <lineage>
        <taxon>Eukaryota</taxon>
        <taxon>Fungi</taxon>
        <taxon>Dikarya</taxon>
        <taxon>Ascomycota</taxon>
        <taxon>Pezizomycotina</taxon>
        <taxon>Leotiomycetes</taxon>
        <taxon>Helotiales</taxon>
        <taxon>Hyaloscyphaceae</taxon>
        <taxon>Hyaloscypha</taxon>
        <taxon>Hyaloscypha bicolor</taxon>
    </lineage>
</organism>
<evidence type="ECO:0000256" key="8">
    <source>
        <dbReference type="SAM" id="Phobius"/>
    </source>
</evidence>
<dbReference type="FunFam" id="3.40.50.300:FF:001471">
    <property type="entry name" value="P-loop containing nucleoside triphosphate hydrolase protein"/>
    <property type="match status" value="1"/>
</dbReference>
<dbReference type="GO" id="GO:0015421">
    <property type="term" value="F:ABC-type oligopeptide transporter activity"/>
    <property type="evidence" value="ECO:0007669"/>
    <property type="project" value="TreeGrafter"/>
</dbReference>
<dbReference type="InterPro" id="IPR036640">
    <property type="entry name" value="ABC1_TM_sf"/>
</dbReference>
<sequence>MAAIFFGKVFSILTKFGAGTATAEDTLHGVAKWCTALVGLGGSAWIVEGASLSSWMAFGEAQARSVRHKMFEGMLDKEMEWYDLRPDGIGSLLIRIQTQIQELQLAVSQPLGFLIFDIFGSIASLGLAFYFSWKLTLIITSAIPLAAIVLYLISVPLSPAVEAQKQGLSQALKHVNTSIEAIDTVKVYTGQQQEVWQYLSAMKKVASSYMIQARCNALQFGITKLITVGIFVQGFWFGLYLVDHGMDPGHVLTTFYACLASMQSVETILPQWLVLAKGISAGQILKAVMAQMEHGRKVKHMVRRTNPMPFSAGDIEVNEVSFAYPSNPKQNVLNKATYFFPSGEMTFIVSKSGSGKSTLANLLMKYYKPTSGNILIDGHSIQTLDAEWLRQNVTLVQQQSVLFNETVYQNIAFGREGRATMEDVLNASKTGDLQQTFIDLPEGLSTLVGSNREPLSGGQQQRIAIARARLRDAPILILDEATCALDQTSKRKVMEEIQRWREKKTTIVITHDASQIHDDEYLYVLDHGNLVQEGYCGDFAEKEQGTFVSFHPVYARAGNSTVLEQRRKSEPTSPTCLLMGDIDEISGVCWSRPSNKFGMHESGPQSSNVNSNLQRDRNLSQDVQAFSTNELNLSQQAIPVPPAEIFQSPRLGYFRLNALAFLSPCTLSRASFQDLPRRSSFAERGNMNLPVAEYAIMAEAGKGRPSPPTINTSAIKHRPSPPQVEQGVTSPTSTAPTPKKLLKTTPAPYIKILKSIWPTLSGTDRIFFVLGFFFAFIVAAATPAFAYVFARLLGIYYLESDRVSQAKLWALALVGISIVDGVATFCTHYVLEHSGQAWVNSLRVEAFKRILAQPRSWFEIEENSAARLSECLDRNAEEMRNLVGRFAGPIFTTIWMLGISIVWAFLISGKLSLVAMGCVPVVWATTSLFSHISSKWEERCNVLAAQTGDVFTETFSNIRVLRAFTLESYFKRKHMASTTRTYKTGLSHALYSGVAFGLGDAISFFITATIFYYGTVITTRGALPVSAHVDPLPHPTTFLVPRNSNPHALSRQPTSPFPRVPRNPSLNDALPNPLQQSFLHLPLAPTPTHLSSITLTLTPGSRTALVGPSGSGKSTLGSLILALYPPDPVAPHHPAPLTFAGIPVTSCNISSLRSHIAIVPQSPTLFPATILENIIYGLPEGSPLANLNAATLAARDAGIDEFVSSLPNGYQTLVGDGGQGLSGGQTQRIAIARALVRRPKVLILDEATSAPDAISAGMITEVGSFDELKWRGGAFARLIGGLGVVGE</sequence>
<dbReference type="InterPro" id="IPR003439">
    <property type="entry name" value="ABC_transporter-like_ATP-bd"/>
</dbReference>
<dbReference type="InterPro" id="IPR003593">
    <property type="entry name" value="AAA+_ATPase"/>
</dbReference>
<dbReference type="EMBL" id="KZ613912">
    <property type="protein sequence ID" value="PMD51297.1"/>
    <property type="molecule type" value="Genomic_DNA"/>
</dbReference>
<dbReference type="InParanoid" id="A0A2J6SKL7"/>
<dbReference type="GO" id="GO:0005743">
    <property type="term" value="C:mitochondrial inner membrane"/>
    <property type="evidence" value="ECO:0007669"/>
    <property type="project" value="TreeGrafter"/>
</dbReference>
<dbReference type="GO" id="GO:0090374">
    <property type="term" value="P:oligopeptide export from mitochondrion"/>
    <property type="evidence" value="ECO:0007669"/>
    <property type="project" value="TreeGrafter"/>
</dbReference>
<gene>
    <name evidence="11" type="ORF">K444DRAFT_636615</name>
</gene>
<feature type="transmembrane region" description="Helical" evidence="8">
    <location>
        <begin position="137"/>
        <end position="157"/>
    </location>
</feature>
<evidence type="ECO:0000256" key="4">
    <source>
        <dbReference type="ARBA" id="ARBA00022840"/>
    </source>
</evidence>
<feature type="domain" description="ABC transmembrane type-1" evidence="10">
    <location>
        <begin position="1"/>
        <end position="277"/>
    </location>
</feature>
<evidence type="ECO:0000256" key="1">
    <source>
        <dbReference type="ARBA" id="ARBA00004141"/>
    </source>
</evidence>
<dbReference type="InterPro" id="IPR027417">
    <property type="entry name" value="P-loop_NTPase"/>
</dbReference>
<keyword evidence="4" id="KW-0067">ATP-binding</keyword>
<dbReference type="GO" id="GO:0005524">
    <property type="term" value="F:ATP binding"/>
    <property type="evidence" value="ECO:0007669"/>
    <property type="project" value="UniProtKB-KW"/>
</dbReference>
<dbReference type="Pfam" id="PF00664">
    <property type="entry name" value="ABC_membrane"/>
    <property type="match status" value="2"/>
</dbReference>
<dbReference type="PROSITE" id="PS50893">
    <property type="entry name" value="ABC_TRANSPORTER_2"/>
    <property type="match status" value="2"/>
</dbReference>
<feature type="domain" description="ABC transporter" evidence="9">
    <location>
        <begin position="1074"/>
        <end position="1281"/>
    </location>
</feature>
<keyword evidence="12" id="KW-1185">Reference proteome</keyword>
<keyword evidence="3" id="KW-0547">Nucleotide-binding</keyword>
<dbReference type="STRING" id="1095630.A0A2J6SKL7"/>
<feature type="transmembrane region" description="Helical" evidence="8">
    <location>
        <begin position="766"/>
        <end position="789"/>
    </location>
</feature>
<reference evidence="11 12" key="1">
    <citation type="submission" date="2016-04" db="EMBL/GenBank/DDBJ databases">
        <title>A degradative enzymes factory behind the ericoid mycorrhizal symbiosis.</title>
        <authorList>
            <consortium name="DOE Joint Genome Institute"/>
            <person name="Martino E."/>
            <person name="Morin E."/>
            <person name="Grelet G."/>
            <person name="Kuo A."/>
            <person name="Kohler A."/>
            <person name="Daghino S."/>
            <person name="Barry K."/>
            <person name="Choi C."/>
            <person name="Cichocki N."/>
            <person name="Clum A."/>
            <person name="Copeland A."/>
            <person name="Hainaut M."/>
            <person name="Haridas S."/>
            <person name="Labutti K."/>
            <person name="Lindquist E."/>
            <person name="Lipzen A."/>
            <person name="Khouja H.-R."/>
            <person name="Murat C."/>
            <person name="Ohm R."/>
            <person name="Olson A."/>
            <person name="Spatafora J."/>
            <person name="Veneault-Fourrey C."/>
            <person name="Henrissat B."/>
            <person name="Grigoriev I."/>
            <person name="Martin F."/>
            <person name="Perotto S."/>
        </authorList>
    </citation>
    <scope>NUCLEOTIDE SEQUENCE [LARGE SCALE GENOMIC DNA]</scope>
    <source>
        <strain evidence="11 12">E</strain>
    </source>
</reference>
<keyword evidence="6 8" id="KW-0472">Membrane</keyword>
<evidence type="ECO:0000313" key="12">
    <source>
        <dbReference type="Proteomes" id="UP000235371"/>
    </source>
</evidence>
<dbReference type="PANTHER" id="PTHR43394">
    <property type="entry name" value="ATP-DEPENDENT PERMEASE MDL1, MITOCHONDRIAL"/>
    <property type="match status" value="1"/>
</dbReference>
<protein>
    <submittedName>
        <fullName evidence="11">P-loop containing nucleoside triphosphate hydrolase protein</fullName>
    </submittedName>
</protein>
<evidence type="ECO:0000256" key="3">
    <source>
        <dbReference type="ARBA" id="ARBA00022741"/>
    </source>
</evidence>
<dbReference type="SMART" id="SM00382">
    <property type="entry name" value="AAA"/>
    <property type="match status" value="2"/>
</dbReference>
<dbReference type="SUPFAM" id="SSF52540">
    <property type="entry name" value="P-loop containing nucleoside triphosphate hydrolases"/>
    <property type="match status" value="2"/>
</dbReference>
<proteinExistence type="predicted"/>
<dbReference type="CDD" id="cd18578">
    <property type="entry name" value="ABC_6TM_Pgp_ABCB1_D2_like"/>
    <property type="match status" value="1"/>
</dbReference>
<dbReference type="FunCoup" id="A0A2J6SKL7">
    <property type="interactions" value="780"/>
</dbReference>
<dbReference type="Gene3D" id="3.40.50.300">
    <property type="entry name" value="P-loop containing nucleotide triphosphate hydrolases"/>
    <property type="match status" value="2"/>
</dbReference>
<dbReference type="GeneID" id="36592096"/>
<dbReference type="PANTHER" id="PTHR43394:SF15">
    <property type="entry name" value="ALPHA-FACTOR-TRANSPORTING ATPASE"/>
    <property type="match status" value="1"/>
</dbReference>
<evidence type="ECO:0000259" key="9">
    <source>
        <dbReference type="PROSITE" id="PS50893"/>
    </source>
</evidence>
<feature type="transmembrane region" description="Helical" evidence="8">
    <location>
        <begin position="111"/>
        <end position="131"/>
    </location>
</feature>